<accession>A0A450UDC3</accession>
<dbReference type="AlphaFoldDB" id="A0A450UDC3"/>
<name>A0A450UDC3_9GAMM</name>
<protein>
    <submittedName>
        <fullName evidence="1">Predicted DNA binding protein, CopG/RHH family</fullName>
    </submittedName>
</protein>
<evidence type="ECO:0000313" key="1">
    <source>
        <dbReference type="EMBL" id="VFJ90414.1"/>
    </source>
</evidence>
<proteinExistence type="predicted"/>
<reference evidence="1" key="1">
    <citation type="submission" date="2019-02" db="EMBL/GenBank/DDBJ databases">
        <authorList>
            <person name="Gruber-Vodicka R. H."/>
            <person name="Seah K. B. B."/>
        </authorList>
    </citation>
    <scope>NUCLEOTIDE SEQUENCE</scope>
    <source>
        <strain evidence="1">BECK_M6</strain>
    </source>
</reference>
<dbReference type="EMBL" id="CAADFH010000011">
    <property type="protein sequence ID" value="VFJ90414.1"/>
    <property type="molecule type" value="Genomic_DNA"/>
</dbReference>
<sequence>MTLTKEEKEILDSVENGEWRRVPNFEQEAMRYQKAAEATLRKDKRVNIRMTGRDFVHIQKTAMRKGLSYQALIDSILHKYVNGQLIEKAG</sequence>
<organism evidence="1">
    <name type="scientific">Candidatus Kentrum sp. LFY</name>
    <dbReference type="NCBI Taxonomy" id="2126342"/>
    <lineage>
        <taxon>Bacteria</taxon>
        <taxon>Pseudomonadati</taxon>
        <taxon>Pseudomonadota</taxon>
        <taxon>Gammaproteobacteria</taxon>
        <taxon>Candidatus Kentrum</taxon>
    </lineage>
</organism>
<gene>
    <name evidence="1" type="ORF">BECKLFY1418A_GA0070994_101140</name>
</gene>